<dbReference type="AlphaFoldDB" id="A0A423W4Z3"/>
<accession>A0A423W4Z3</accession>
<dbReference type="OrthoDB" id="10333150at2759"/>
<feature type="region of interest" description="Disordered" evidence="1">
    <location>
        <begin position="1"/>
        <end position="40"/>
    </location>
</feature>
<name>A0A423W4Z3_9PEZI</name>
<sequence length="114" mass="12436">MSSSRAGSAHGSQQSSDVSSLHYDPKYTQPSQLGEPFKGHLKDKNILKKIKAAGSDIKNARIKGKEHQSSSAPEQGKVVSIQLFNAAWKKVVETVHILSSGTVETNKSYRKSKK</sequence>
<evidence type="ECO:0000313" key="2">
    <source>
        <dbReference type="EMBL" id="ROV98385.1"/>
    </source>
</evidence>
<keyword evidence="3" id="KW-1185">Reference proteome</keyword>
<proteinExistence type="predicted"/>
<organism evidence="2 3">
    <name type="scientific">Cytospora schulzeri</name>
    <dbReference type="NCBI Taxonomy" id="448051"/>
    <lineage>
        <taxon>Eukaryota</taxon>
        <taxon>Fungi</taxon>
        <taxon>Dikarya</taxon>
        <taxon>Ascomycota</taxon>
        <taxon>Pezizomycotina</taxon>
        <taxon>Sordariomycetes</taxon>
        <taxon>Sordariomycetidae</taxon>
        <taxon>Diaporthales</taxon>
        <taxon>Cytosporaceae</taxon>
        <taxon>Cytospora</taxon>
    </lineage>
</organism>
<dbReference type="Proteomes" id="UP000283895">
    <property type="component" value="Unassembled WGS sequence"/>
</dbReference>
<feature type="compositionally biased region" description="Polar residues" evidence="1">
    <location>
        <begin position="1"/>
        <end position="19"/>
    </location>
</feature>
<comment type="caution">
    <text evidence="2">The sequence shown here is derived from an EMBL/GenBank/DDBJ whole genome shotgun (WGS) entry which is preliminary data.</text>
</comment>
<evidence type="ECO:0000313" key="3">
    <source>
        <dbReference type="Proteomes" id="UP000283895"/>
    </source>
</evidence>
<gene>
    <name evidence="2" type="ORF">VMCG_07193</name>
</gene>
<reference evidence="2 3" key="1">
    <citation type="submission" date="2015-09" db="EMBL/GenBank/DDBJ databases">
        <title>Host preference determinants of Valsa canker pathogens revealed by comparative genomics.</title>
        <authorList>
            <person name="Yin Z."/>
            <person name="Huang L."/>
        </authorList>
    </citation>
    <scope>NUCLEOTIDE SEQUENCE [LARGE SCALE GENOMIC DNA]</scope>
    <source>
        <strain evidence="2 3">03-1</strain>
    </source>
</reference>
<protein>
    <submittedName>
        <fullName evidence="2">Uncharacterized protein</fullName>
    </submittedName>
</protein>
<dbReference type="EMBL" id="LKEA01000026">
    <property type="protein sequence ID" value="ROV98385.1"/>
    <property type="molecule type" value="Genomic_DNA"/>
</dbReference>
<evidence type="ECO:0000256" key="1">
    <source>
        <dbReference type="SAM" id="MobiDB-lite"/>
    </source>
</evidence>